<organism evidence="2 3">
    <name type="scientific">Companilactobacillus baiquanensis</name>
    <dbReference type="NCBI Taxonomy" id="2486005"/>
    <lineage>
        <taxon>Bacteria</taxon>
        <taxon>Bacillati</taxon>
        <taxon>Bacillota</taxon>
        <taxon>Bacilli</taxon>
        <taxon>Lactobacillales</taxon>
        <taxon>Lactobacillaceae</taxon>
        <taxon>Companilactobacillus</taxon>
    </lineage>
</organism>
<keyword evidence="2" id="KW-0012">Acyltransferase</keyword>
<dbReference type="EMBL" id="JBHSSN010000015">
    <property type="protein sequence ID" value="MFC6323987.1"/>
    <property type="molecule type" value="Genomic_DNA"/>
</dbReference>
<evidence type="ECO:0000313" key="3">
    <source>
        <dbReference type="Proteomes" id="UP001596186"/>
    </source>
</evidence>
<dbReference type="GO" id="GO:0016746">
    <property type="term" value="F:acyltransferase activity"/>
    <property type="evidence" value="ECO:0007669"/>
    <property type="project" value="UniProtKB-KW"/>
</dbReference>
<keyword evidence="2" id="KW-0808">Transferase</keyword>
<reference evidence="3" key="1">
    <citation type="journal article" date="2019" name="Int. J. Syst. Evol. Microbiol.">
        <title>The Global Catalogue of Microorganisms (GCM) 10K type strain sequencing project: providing services to taxonomists for standard genome sequencing and annotation.</title>
        <authorList>
            <consortium name="The Broad Institute Genomics Platform"/>
            <consortium name="The Broad Institute Genome Sequencing Center for Infectious Disease"/>
            <person name="Wu L."/>
            <person name="Ma J."/>
        </authorList>
    </citation>
    <scope>NUCLEOTIDE SEQUENCE [LARGE SCALE GENOMIC DNA]</scope>
    <source>
        <strain evidence="3">CCM 8895</strain>
    </source>
</reference>
<keyword evidence="3" id="KW-1185">Reference proteome</keyword>
<dbReference type="Proteomes" id="UP001596186">
    <property type="component" value="Unassembled WGS sequence"/>
</dbReference>
<dbReference type="SUPFAM" id="SSF55729">
    <property type="entry name" value="Acyl-CoA N-acyltransferases (Nat)"/>
    <property type="match status" value="1"/>
</dbReference>
<dbReference type="Pfam" id="PF13302">
    <property type="entry name" value="Acetyltransf_3"/>
    <property type="match status" value="1"/>
</dbReference>
<dbReference type="InterPro" id="IPR000182">
    <property type="entry name" value="GNAT_dom"/>
</dbReference>
<comment type="caution">
    <text evidence="2">The sequence shown here is derived from an EMBL/GenBank/DDBJ whole genome shotgun (WGS) entry which is preliminary data.</text>
</comment>
<dbReference type="InterPro" id="IPR051531">
    <property type="entry name" value="N-acetyltransferase"/>
</dbReference>
<accession>A0ABW1UX24</accession>
<dbReference type="EC" id="2.3.-.-" evidence="2"/>
<sequence length="169" mass="19774">MYLIGRKVIIRNFIEEDFDEFYRLVKDQNNHQKAGLEYTDNENLAKTLFKKYQELPNSYVIALENNSMVGIIELNERGITADLRETREIGFIIGQEYRRKGLGSEAISLLIDYGFKELGLRELWAAVKTDNLPTKNLLNKLKFKFIYQVNQNSLLTDDEVPLDFYLIKP</sequence>
<evidence type="ECO:0000259" key="1">
    <source>
        <dbReference type="PROSITE" id="PS51186"/>
    </source>
</evidence>
<proteinExistence type="predicted"/>
<evidence type="ECO:0000313" key="2">
    <source>
        <dbReference type="EMBL" id="MFC6323987.1"/>
    </source>
</evidence>
<dbReference type="RefSeq" id="WP_125593006.1">
    <property type="nucleotide sequence ID" value="NZ_JBHSSN010000015.1"/>
</dbReference>
<dbReference type="Gene3D" id="3.40.630.30">
    <property type="match status" value="1"/>
</dbReference>
<dbReference type="PROSITE" id="PS51186">
    <property type="entry name" value="GNAT"/>
    <property type="match status" value="1"/>
</dbReference>
<protein>
    <submittedName>
        <fullName evidence="2">GNAT family N-acetyltransferase</fullName>
        <ecNumber evidence="2">2.3.-.-</ecNumber>
    </submittedName>
</protein>
<dbReference type="InterPro" id="IPR016181">
    <property type="entry name" value="Acyl_CoA_acyltransferase"/>
</dbReference>
<dbReference type="CDD" id="cd04301">
    <property type="entry name" value="NAT_SF"/>
    <property type="match status" value="1"/>
</dbReference>
<dbReference type="PANTHER" id="PTHR43792">
    <property type="entry name" value="GNAT FAMILY, PUTATIVE (AFU_ORTHOLOGUE AFUA_3G00765)-RELATED-RELATED"/>
    <property type="match status" value="1"/>
</dbReference>
<name>A0ABW1UX24_9LACO</name>
<gene>
    <name evidence="2" type="ORF">ACFP1F_09565</name>
</gene>
<feature type="domain" description="N-acetyltransferase" evidence="1">
    <location>
        <begin position="8"/>
        <end position="169"/>
    </location>
</feature>
<dbReference type="PANTHER" id="PTHR43792:SF10">
    <property type="entry name" value="N-ACETYLTRANSFERASE DOMAIN-CONTAINING PROTEIN"/>
    <property type="match status" value="1"/>
</dbReference>